<reference evidence="1 2" key="1">
    <citation type="submission" date="2020-06" db="EMBL/GenBank/DDBJ databases">
        <authorList>
            <person name="Criscuolo A."/>
        </authorList>
    </citation>
    <scope>NUCLEOTIDE SEQUENCE [LARGE SCALE GENOMIC DNA]</scope>
    <source>
        <strain evidence="1">1804121828</strain>
    </source>
</reference>
<evidence type="ECO:0000313" key="1">
    <source>
        <dbReference type="EMBL" id="CAC9931607.1"/>
    </source>
</evidence>
<dbReference type="Proteomes" id="UP000586454">
    <property type="component" value="Unassembled WGS sequence"/>
</dbReference>
<evidence type="ECO:0008006" key="3">
    <source>
        <dbReference type="Google" id="ProtNLM"/>
    </source>
</evidence>
<dbReference type="RefSeq" id="WP_180499915.1">
    <property type="nucleotide sequence ID" value="NZ_CAIJCS010000019.1"/>
</dbReference>
<organism evidence="1 2">
    <name type="scientific">Aedoeadaptatus nemausensis</name>
    <dbReference type="NCBI Taxonomy" id="2582829"/>
    <lineage>
        <taxon>Bacteria</taxon>
        <taxon>Bacillati</taxon>
        <taxon>Bacillota</taxon>
        <taxon>Tissierellia</taxon>
        <taxon>Tissierellales</taxon>
        <taxon>Peptoniphilaceae</taxon>
        <taxon>Aedoeadaptatus</taxon>
    </lineage>
</organism>
<sequence length="148" mass="16818">MRKILNNKVYDTDTANYVGSYEYDITNNLGWCMEKLYRKRTGEYFIYGEGGPMSKYSVDLGSGNYSGGEAIKPISYDEAKMWAEANLDAEEYEVEFGIVEEDEEMTSIHVQIPASLNDRLEAERSKTGMSKSGIVIEALEDYLQVFVK</sequence>
<protein>
    <recommendedName>
        <fullName evidence="3">Ribbon-helix-helix protein CopG domain-containing protein</fullName>
    </recommendedName>
</protein>
<proteinExistence type="predicted"/>
<evidence type="ECO:0000313" key="2">
    <source>
        <dbReference type="Proteomes" id="UP000586454"/>
    </source>
</evidence>
<dbReference type="EMBL" id="CAIJCS010000019">
    <property type="protein sequence ID" value="CAC9931607.1"/>
    <property type="molecule type" value="Genomic_DNA"/>
</dbReference>
<accession>A0A6V6Y3W7</accession>
<gene>
    <name evidence="1" type="ORF">PEPNEM18_01017</name>
</gene>
<keyword evidence="2" id="KW-1185">Reference proteome</keyword>
<name>A0A6V6Y3W7_9FIRM</name>
<comment type="caution">
    <text evidence="1">The sequence shown here is derived from an EMBL/GenBank/DDBJ whole genome shotgun (WGS) entry which is preliminary data.</text>
</comment>
<dbReference type="AlphaFoldDB" id="A0A6V6Y3W7"/>